<feature type="compositionally biased region" description="Basic and acidic residues" evidence="1">
    <location>
        <begin position="495"/>
        <end position="520"/>
    </location>
</feature>
<accession>A0A4R2QUD2</accession>
<feature type="compositionally biased region" description="Basic and acidic residues" evidence="1">
    <location>
        <begin position="570"/>
        <end position="580"/>
    </location>
</feature>
<gene>
    <name evidence="2" type="ORF">EV191_104150</name>
</gene>
<feature type="region of interest" description="Disordered" evidence="1">
    <location>
        <begin position="198"/>
        <end position="235"/>
    </location>
</feature>
<sequence>MVLLGQVGRLIGGMDDAVWAANDNATALTGLSTVAAQGQEDMEELYSDYLAAVEEAEAKEAERDIMNYRLPMAILIKMFSNTILPYYETVDGVKDMYDNKARELADGLATEYEPYLSLLRSGQPRVFEAVNAIAHPGAFGMPLPPGFGAGGAPPAPPPPAFGGAPPPAPAFGGAPRMAGAPPAFGGAGAAPAAPRLGSAMRSGAGLPPGFDGGGANAPGGPPGLDAAGAPAGGMPGGAPLGPGMILGGSQAGSGDAARHGQAGYPAFAGGSPSAGGAPAFGGDMGSWVPDGGATSAAGPPAGLLPGTFQPAPGMAPPGPPSTSSLPPSMPSVPPPSGRVADPPPGGAAPPTPPNSVTAPPPPTVPADPPQPSVPASPELTNTPNSLPLSEMEMPPGTMMPPGMGMPPPPSGQPGQQGNGSGEQKGRHEYTSAPSVQAHFGSTSANLAPSVFGKGSGSVRGGSNREAPRSVKPDADNATSAVLANARATKRAMTASERRRATKQERQRRQQRVEELRKSDFEADTAPSTAPVMEGRVAAGAGPAAERTANVVPAALRTPDVRAGAPVRKRGSADRSADRATRRGSTIPASTDESMPLPADPAATWEVENPGGPVVATEPARQAKHAKEPPPSLGAPG</sequence>
<name>A0A4R2QUD2_9PSEU</name>
<comment type="caution">
    <text evidence="2">The sequence shown here is derived from an EMBL/GenBank/DDBJ whole genome shotgun (WGS) entry which is preliminary data.</text>
</comment>
<feature type="region of interest" description="Disordered" evidence="1">
    <location>
        <begin position="281"/>
        <end position="636"/>
    </location>
</feature>
<feature type="region of interest" description="Disordered" evidence="1">
    <location>
        <begin position="149"/>
        <end position="176"/>
    </location>
</feature>
<feature type="compositionally biased region" description="Low complexity" evidence="1">
    <location>
        <begin position="289"/>
        <end position="312"/>
    </location>
</feature>
<feature type="compositionally biased region" description="Low complexity" evidence="1">
    <location>
        <begin position="389"/>
        <end position="402"/>
    </location>
</feature>
<evidence type="ECO:0000313" key="3">
    <source>
        <dbReference type="Proteomes" id="UP000294911"/>
    </source>
</evidence>
<feature type="compositionally biased region" description="Pro residues" evidence="1">
    <location>
        <begin position="153"/>
        <end position="169"/>
    </location>
</feature>
<evidence type="ECO:0000256" key="1">
    <source>
        <dbReference type="SAM" id="MobiDB-lite"/>
    </source>
</evidence>
<feature type="compositionally biased region" description="Pro residues" evidence="1">
    <location>
        <begin position="327"/>
        <end position="374"/>
    </location>
</feature>
<organism evidence="2 3">
    <name type="scientific">Tamaricihabitans halophyticus</name>
    <dbReference type="NCBI Taxonomy" id="1262583"/>
    <lineage>
        <taxon>Bacteria</taxon>
        <taxon>Bacillati</taxon>
        <taxon>Actinomycetota</taxon>
        <taxon>Actinomycetes</taxon>
        <taxon>Pseudonocardiales</taxon>
        <taxon>Pseudonocardiaceae</taxon>
        <taxon>Tamaricihabitans</taxon>
    </lineage>
</organism>
<keyword evidence="3" id="KW-1185">Reference proteome</keyword>
<feature type="compositionally biased region" description="Low complexity" evidence="1">
    <location>
        <begin position="198"/>
        <end position="209"/>
    </location>
</feature>
<feature type="compositionally biased region" description="Polar residues" evidence="1">
    <location>
        <begin position="431"/>
        <end position="446"/>
    </location>
</feature>
<dbReference type="Proteomes" id="UP000294911">
    <property type="component" value="Unassembled WGS sequence"/>
</dbReference>
<reference evidence="2 3" key="1">
    <citation type="submission" date="2019-03" db="EMBL/GenBank/DDBJ databases">
        <title>Genomic Encyclopedia of Type Strains, Phase IV (KMG-IV): sequencing the most valuable type-strain genomes for metagenomic binning, comparative biology and taxonomic classification.</title>
        <authorList>
            <person name="Goeker M."/>
        </authorList>
    </citation>
    <scope>NUCLEOTIDE SEQUENCE [LARGE SCALE GENOMIC DNA]</scope>
    <source>
        <strain evidence="2 3">DSM 45765</strain>
    </source>
</reference>
<feature type="compositionally biased region" description="Polar residues" evidence="1">
    <location>
        <begin position="378"/>
        <end position="387"/>
    </location>
</feature>
<feature type="compositionally biased region" description="Basic and acidic residues" evidence="1">
    <location>
        <begin position="465"/>
        <end position="474"/>
    </location>
</feature>
<protein>
    <submittedName>
        <fullName evidence="2">Uncharacterized protein</fullName>
    </submittedName>
</protein>
<evidence type="ECO:0000313" key="2">
    <source>
        <dbReference type="EMBL" id="TCP53583.1"/>
    </source>
</evidence>
<proteinExistence type="predicted"/>
<dbReference type="AlphaFoldDB" id="A0A4R2QUD2"/>
<dbReference type="EMBL" id="SLXQ01000004">
    <property type="protein sequence ID" value="TCP53583.1"/>
    <property type="molecule type" value="Genomic_DNA"/>
</dbReference>